<feature type="region of interest" description="Disordered" evidence="1">
    <location>
        <begin position="1"/>
        <end position="24"/>
    </location>
</feature>
<protein>
    <submittedName>
        <fullName evidence="3">Uncharacterized protein</fullName>
    </submittedName>
</protein>
<reference evidence="2" key="1">
    <citation type="submission" date="2002-03" db="EMBL/GenBank/DDBJ databases">
        <title>Oryza sativa nipponbare(GA3) genomic DNA, chromosome 2, PAC clone:P0027A02.</title>
        <authorList>
            <person name="Sasaki T."/>
            <person name="Matsumoto T."/>
            <person name="Yamamoto K."/>
        </authorList>
    </citation>
    <scope>NUCLEOTIDE SEQUENCE</scope>
</reference>
<name>Q6YW52_ORYSJ</name>
<reference evidence="4" key="4">
    <citation type="journal article" date="2008" name="Nucleic Acids Res.">
        <title>The rice annotation project database (RAP-DB): 2008 update.</title>
        <authorList>
            <consortium name="The rice annotation project (RAP)"/>
        </authorList>
    </citation>
    <scope>GENOME REANNOTATION</scope>
    <source>
        <strain evidence="4">cv. Nipponbare</strain>
    </source>
</reference>
<gene>
    <name evidence="3" type="ORF">B1131G07.2</name>
    <name evidence="2" type="ORF">P0027A02.31</name>
</gene>
<dbReference type="EMBL" id="AP004996">
    <property type="protein sequence ID" value="BAD17195.1"/>
    <property type="molecule type" value="Genomic_DNA"/>
</dbReference>
<evidence type="ECO:0000313" key="2">
    <source>
        <dbReference type="EMBL" id="BAD17195.1"/>
    </source>
</evidence>
<evidence type="ECO:0000256" key="1">
    <source>
        <dbReference type="SAM" id="MobiDB-lite"/>
    </source>
</evidence>
<proteinExistence type="predicted"/>
<accession>Q6YW52</accession>
<dbReference type="EMBL" id="AP005797">
    <property type="protein sequence ID" value="BAD17608.1"/>
    <property type="molecule type" value="Genomic_DNA"/>
</dbReference>
<feature type="compositionally biased region" description="Pro residues" evidence="1">
    <location>
        <begin position="1"/>
        <end position="12"/>
    </location>
</feature>
<reference evidence="4" key="3">
    <citation type="journal article" date="2005" name="Nature">
        <title>The map-based sequence of the rice genome.</title>
        <authorList>
            <consortium name="International rice genome sequencing project (IRGSP)"/>
            <person name="Matsumoto T."/>
            <person name="Wu J."/>
            <person name="Kanamori H."/>
            <person name="Katayose Y."/>
            <person name="Fujisawa M."/>
            <person name="Namiki N."/>
            <person name="Mizuno H."/>
            <person name="Yamamoto K."/>
            <person name="Antonio B.A."/>
            <person name="Baba T."/>
            <person name="Sakata K."/>
            <person name="Nagamura Y."/>
            <person name="Aoki H."/>
            <person name="Arikawa K."/>
            <person name="Arita K."/>
            <person name="Bito T."/>
            <person name="Chiden Y."/>
            <person name="Fujitsuka N."/>
            <person name="Fukunaka R."/>
            <person name="Hamada M."/>
            <person name="Harada C."/>
            <person name="Hayashi A."/>
            <person name="Hijishita S."/>
            <person name="Honda M."/>
            <person name="Hosokawa S."/>
            <person name="Ichikawa Y."/>
            <person name="Idonuma A."/>
            <person name="Iijima M."/>
            <person name="Ikeda M."/>
            <person name="Ikeno M."/>
            <person name="Ito K."/>
            <person name="Ito S."/>
            <person name="Ito T."/>
            <person name="Ito Y."/>
            <person name="Ito Y."/>
            <person name="Iwabuchi A."/>
            <person name="Kamiya K."/>
            <person name="Karasawa W."/>
            <person name="Kurita K."/>
            <person name="Katagiri S."/>
            <person name="Kikuta A."/>
            <person name="Kobayashi H."/>
            <person name="Kobayashi N."/>
            <person name="Machita K."/>
            <person name="Maehara T."/>
            <person name="Masukawa M."/>
            <person name="Mizubayashi T."/>
            <person name="Mukai Y."/>
            <person name="Nagasaki H."/>
            <person name="Nagata Y."/>
            <person name="Naito S."/>
            <person name="Nakashima M."/>
            <person name="Nakama Y."/>
            <person name="Nakamichi Y."/>
            <person name="Nakamura M."/>
            <person name="Meguro A."/>
            <person name="Negishi M."/>
            <person name="Ohta I."/>
            <person name="Ohta T."/>
            <person name="Okamoto M."/>
            <person name="Ono N."/>
            <person name="Saji S."/>
            <person name="Sakaguchi M."/>
            <person name="Sakai K."/>
            <person name="Shibata M."/>
            <person name="Shimokawa T."/>
            <person name="Song J."/>
            <person name="Takazaki Y."/>
            <person name="Terasawa K."/>
            <person name="Tsugane M."/>
            <person name="Tsuji K."/>
            <person name="Ueda S."/>
            <person name="Waki K."/>
            <person name="Yamagata H."/>
            <person name="Yamamoto M."/>
            <person name="Yamamoto S."/>
            <person name="Yamane H."/>
            <person name="Yoshiki S."/>
            <person name="Yoshihara R."/>
            <person name="Yukawa K."/>
            <person name="Zhong H."/>
            <person name="Yano M."/>
            <person name="Yuan Q."/>
            <person name="Ouyang S."/>
            <person name="Liu J."/>
            <person name="Jones K.M."/>
            <person name="Gansberger K."/>
            <person name="Moffat K."/>
            <person name="Hill J."/>
            <person name="Bera J."/>
            <person name="Fadrosh D."/>
            <person name="Jin S."/>
            <person name="Johri S."/>
            <person name="Kim M."/>
            <person name="Overton L."/>
            <person name="Reardon M."/>
            <person name="Tsitrin T."/>
            <person name="Vuong H."/>
            <person name="Weaver B."/>
            <person name="Ciecko A."/>
            <person name="Tallon L."/>
            <person name="Jackson J."/>
            <person name="Pai G."/>
            <person name="Aken S.V."/>
            <person name="Utterback T."/>
            <person name="Reidmuller S."/>
            <person name="Feldblyum T."/>
            <person name="Hsiao J."/>
            <person name="Zismann V."/>
            <person name="Iobst S."/>
            <person name="de Vazeille A.R."/>
            <person name="Buell C.R."/>
            <person name="Ying K."/>
            <person name="Li Y."/>
            <person name="Lu T."/>
            <person name="Huang Y."/>
            <person name="Zhao Q."/>
            <person name="Feng Q."/>
            <person name="Zhang L."/>
            <person name="Zhu J."/>
            <person name="Weng Q."/>
            <person name="Mu J."/>
            <person name="Lu Y."/>
            <person name="Fan D."/>
            <person name="Liu Y."/>
            <person name="Guan J."/>
            <person name="Zhang Y."/>
            <person name="Yu S."/>
            <person name="Liu X."/>
            <person name="Zhang Y."/>
            <person name="Hong G."/>
            <person name="Han B."/>
            <person name="Choisne N."/>
            <person name="Demange N."/>
            <person name="Orjeda G."/>
            <person name="Samain S."/>
            <person name="Cattolico L."/>
            <person name="Pelletier E."/>
            <person name="Couloux A."/>
            <person name="Segurens B."/>
            <person name="Wincker P."/>
            <person name="D'Hont A."/>
            <person name="Scarpelli C."/>
            <person name="Weissenbach J."/>
            <person name="Salanoubat M."/>
            <person name="Quetier F."/>
            <person name="Yu Y."/>
            <person name="Kim H.R."/>
            <person name="Rambo T."/>
            <person name="Currie J."/>
            <person name="Collura K."/>
            <person name="Luo M."/>
            <person name="Yang T."/>
            <person name="Ammiraju J.S.S."/>
            <person name="Engler F."/>
            <person name="Soderlund C."/>
            <person name="Wing R.A."/>
            <person name="Palmer L.E."/>
            <person name="de la Bastide M."/>
            <person name="Spiegel L."/>
            <person name="Nascimento L."/>
            <person name="Zutavern T."/>
            <person name="O'Shaughnessy A."/>
            <person name="Dike S."/>
            <person name="Dedhia N."/>
            <person name="Preston R."/>
            <person name="Balija V."/>
            <person name="McCombie W.R."/>
            <person name="Chow T."/>
            <person name="Chen H."/>
            <person name="Chung M."/>
            <person name="Chen C."/>
            <person name="Shaw J."/>
            <person name="Wu H."/>
            <person name="Hsiao K."/>
            <person name="Chao Y."/>
            <person name="Chu M."/>
            <person name="Cheng C."/>
            <person name="Hour A."/>
            <person name="Lee P."/>
            <person name="Lin S."/>
            <person name="Lin Y."/>
            <person name="Liou J."/>
            <person name="Liu S."/>
            <person name="Hsing Y."/>
            <person name="Raghuvanshi S."/>
            <person name="Mohanty A."/>
            <person name="Bharti A.K."/>
            <person name="Gaur A."/>
            <person name="Gupta V."/>
            <person name="Kumar D."/>
            <person name="Ravi V."/>
            <person name="Vij S."/>
            <person name="Kapur A."/>
            <person name="Khurana P."/>
            <person name="Khurana P."/>
            <person name="Khurana J.P."/>
            <person name="Tyagi A.K."/>
            <person name="Gaikwad K."/>
            <person name="Singh A."/>
            <person name="Dalal V."/>
            <person name="Srivastava S."/>
            <person name="Dixit A."/>
            <person name="Pal A.K."/>
            <person name="Ghazi I.A."/>
            <person name="Yadav M."/>
            <person name="Pandit A."/>
            <person name="Bhargava A."/>
            <person name="Sureshbabu K."/>
            <person name="Batra K."/>
            <person name="Sharma T.R."/>
            <person name="Mohapatra T."/>
            <person name="Singh N.K."/>
            <person name="Messing J."/>
            <person name="Nelson A.B."/>
            <person name="Fuks G."/>
            <person name="Kavchok S."/>
            <person name="Keizer G."/>
            <person name="Linton E."/>
            <person name="Llaca V."/>
            <person name="Song R."/>
            <person name="Tanyolac B."/>
            <person name="Young S."/>
            <person name="Ho-Il K."/>
            <person name="Hahn J.H."/>
            <person name="Sangsakoo G."/>
            <person name="Vanavichit A."/>
            <person name="de Mattos Luiz.A.T."/>
            <person name="Zimmer P.D."/>
            <person name="Malone G."/>
            <person name="Dellagostin O."/>
            <person name="de Oliveira A.C."/>
            <person name="Bevan M."/>
            <person name="Bancroft I."/>
            <person name="Minx P."/>
            <person name="Cordum H."/>
            <person name="Wilson R."/>
            <person name="Cheng Z."/>
            <person name="Jin W."/>
            <person name="Jiang J."/>
            <person name="Leong S.A."/>
            <person name="Iwama H."/>
            <person name="Gojobori T."/>
            <person name="Itoh T."/>
            <person name="Niimura Y."/>
            <person name="Fujii Y."/>
            <person name="Habara T."/>
            <person name="Sakai H."/>
            <person name="Sato Y."/>
            <person name="Wilson G."/>
            <person name="Kumar K."/>
            <person name="McCouch S."/>
            <person name="Juretic N."/>
            <person name="Hoen D."/>
            <person name="Wright S."/>
            <person name="Bruskiewich R."/>
            <person name="Bureau T."/>
            <person name="Miyao A."/>
            <person name="Hirochika H."/>
            <person name="Nishikawa T."/>
            <person name="Kadowaki K."/>
            <person name="Sugiura M."/>
            <person name="Burr B."/>
            <person name="Sasaki T."/>
        </authorList>
    </citation>
    <scope>NUCLEOTIDE SEQUENCE [LARGE SCALE GENOMIC DNA]</scope>
    <source>
        <strain evidence="4">cv. Nipponbare</strain>
    </source>
</reference>
<dbReference type="AlphaFoldDB" id="Q6YW52"/>
<reference evidence="3" key="2">
    <citation type="submission" date="2002-10" db="EMBL/GenBank/DDBJ databases">
        <title>Oryza sativa nipponbare(GA3) genomic DNA, chromosome 2, BAC clone:B1131G07.</title>
        <authorList>
            <person name="Sasaki T."/>
            <person name="Matsumoto T."/>
            <person name="Katayose Y."/>
        </authorList>
    </citation>
    <scope>NUCLEOTIDE SEQUENCE</scope>
</reference>
<evidence type="ECO:0000313" key="4">
    <source>
        <dbReference type="Proteomes" id="UP000000763"/>
    </source>
</evidence>
<evidence type="ECO:0000313" key="3">
    <source>
        <dbReference type="EMBL" id="BAD17608.1"/>
    </source>
</evidence>
<dbReference type="Proteomes" id="UP000000763">
    <property type="component" value="Chromosome 2"/>
</dbReference>
<organism evidence="3 4">
    <name type="scientific">Oryza sativa subsp. japonica</name>
    <name type="common">Rice</name>
    <dbReference type="NCBI Taxonomy" id="39947"/>
    <lineage>
        <taxon>Eukaryota</taxon>
        <taxon>Viridiplantae</taxon>
        <taxon>Streptophyta</taxon>
        <taxon>Embryophyta</taxon>
        <taxon>Tracheophyta</taxon>
        <taxon>Spermatophyta</taxon>
        <taxon>Magnoliopsida</taxon>
        <taxon>Liliopsida</taxon>
        <taxon>Poales</taxon>
        <taxon>Poaceae</taxon>
        <taxon>BOP clade</taxon>
        <taxon>Oryzoideae</taxon>
        <taxon>Oryzeae</taxon>
        <taxon>Oryzinae</taxon>
        <taxon>Oryza</taxon>
        <taxon>Oryza sativa</taxon>
    </lineage>
</organism>
<sequence length="132" mass="13857">MARPPTLSPLPPLKKATTANCKSSPEWLSVRHGATRDLNSDRILWPTPLFSLSPPLLPLTGRQRARLSWVIGGGLGLQQSPWLPRELSDGRLKQERLAAGGSTAAGPATVGSAAAALGTAGSTSPSQSPSWW</sequence>